<sequence>RLFLMSSAPSQVRQTLHHSEGTSGGQVKKIVSSVVSIDKLSLPTTERAACNFSYHDDGDVISFADQMISVS</sequence>
<keyword evidence="3" id="KW-1185">Reference proteome</keyword>
<protein>
    <submittedName>
        <fullName evidence="2">Uncharacterized protein</fullName>
    </submittedName>
</protein>
<dbReference type="EMBL" id="JBHSEL010000024">
    <property type="protein sequence ID" value="MFC4624076.1"/>
    <property type="molecule type" value="Genomic_DNA"/>
</dbReference>
<reference evidence="3" key="1">
    <citation type="journal article" date="2019" name="Int. J. Syst. Evol. Microbiol.">
        <title>The Global Catalogue of Microorganisms (GCM) 10K type strain sequencing project: providing services to taxonomists for standard genome sequencing and annotation.</title>
        <authorList>
            <consortium name="The Broad Institute Genomics Platform"/>
            <consortium name="The Broad Institute Genome Sequencing Center for Infectious Disease"/>
            <person name="Wu L."/>
            <person name="Ma J."/>
        </authorList>
    </citation>
    <scope>NUCLEOTIDE SEQUENCE [LARGE SCALE GENOMIC DNA]</scope>
    <source>
        <strain evidence="3">CGMCC 1.15731</strain>
    </source>
</reference>
<evidence type="ECO:0000313" key="2">
    <source>
        <dbReference type="EMBL" id="MFC4624076.1"/>
    </source>
</evidence>
<evidence type="ECO:0000313" key="3">
    <source>
        <dbReference type="Proteomes" id="UP001596042"/>
    </source>
</evidence>
<feature type="region of interest" description="Disordered" evidence="1">
    <location>
        <begin position="1"/>
        <end position="24"/>
    </location>
</feature>
<gene>
    <name evidence="2" type="ORF">ACFO1V_02345</name>
</gene>
<comment type="caution">
    <text evidence="2">The sequence shown here is derived from an EMBL/GenBank/DDBJ whole genome shotgun (WGS) entry which is preliminary data.</text>
</comment>
<accession>A0ABV9H4J1</accession>
<evidence type="ECO:0000256" key="1">
    <source>
        <dbReference type="SAM" id="MobiDB-lite"/>
    </source>
</evidence>
<organism evidence="2 3">
    <name type="scientific">Daeguia caeni</name>
    <dbReference type="NCBI Taxonomy" id="439612"/>
    <lineage>
        <taxon>Bacteria</taxon>
        <taxon>Pseudomonadati</taxon>
        <taxon>Pseudomonadota</taxon>
        <taxon>Alphaproteobacteria</taxon>
        <taxon>Hyphomicrobiales</taxon>
        <taxon>Brucellaceae</taxon>
        <taxon>Daeguia</taxon>
    </lineage>
</organism>
<feature type="non-terminal residue" evidence="2">
    <location>
        <position position="1"/>
    </location>
</feature>
<dbReference type="RefSeq" id="WP_380075046.1">
    <property type="nucleotide sequence ID" value="NZ_JBHSEL010000024.1"/>
</dbReference>
<proteinExistence type="predicted"/>
<dbReference type="Proteomes" id="UP001596042">
    <property type="component" value="Unassembled WGS sequence"/>
</dbReference>
<name>A0ABV9H4J1_9HYPH</name>